<protein>
    <submittedName>
        <fullName evidence="1">Uncharacterized protein</fullName>
    </submittedName>
</protein>
<dbReference type="AlphaFoldDB" id="A0A2M6WBJ7"/>
<name>A0A2M6WBJ7_9BACT</name>
<proteinExistence type="predicted"/>
<accession>A0A2M6WBJ7</accession>
<gene>
    <name evidence="1" type="ORF">COU22_03740</name>
</gene>
<reference evidence="2" key="1">
    <citation type="submission" date="2017-09" db="EMBL/GenBank/DDBJ databases">
        <title>Depth-based differentiation of microbial function through sediment-hosted aquifers and enrichment of novel symbionts in the deep terrestrial subsurface.</title>
        <authorList>
            <person name="Probst A.J."/>
            <person name="Ladd B."/>
            <person name="Jarett J.K."/>
            <person name="Geller-Mcgrath D.E."/>
            <person name="Sieber C.M.K."/>
            <person name="Emerson J.B."/>
            <person name="Anantharaman K."/>
            <person name="Thomas B.C."/>
            <person name="Malmstrom R."/>
            <person name="Stieglmeier M."/>
            <person name="Klingl A."/>
            <person name="Woyke T."/>
            <person name="Ryan C.M."/>
            <person name="Banfield J.F."/>
        </authorList>
    </citation>
    <scope>NUCLEOTIDE SEQUENCE [LARGE SCALE GENOMIC DNA]</scope>
</reference>
<dbReference type="EMBL" id="PFBO01000132">
    <property type="protein sequence ID" value="PIT90162.1"/>
    <property type="molecule type" value="Genomic_DNA"/>
</dbReference>
<sequence length="108" mass="12343">MTYSIIYDNLFENNLIVLFLEALMPKSYLILQNISDYIIFEIDGKNLVLKGNGLSTAATFIANGGAITFNKNNHRPLPQDQEWFNAYKEIPESEREKVSKQIKDLAKS</sequence>
<comment type="caution">
    <text evidence="1">The sequence shown here is derived from an EMBL/GenBank/DDBJ whole genome shotgun (WGS) entry which is preliminary data.</text>
</comment>
<evidence type="ECO:0000313" key="2">
    <source>
        <dbReference type="Proteomes" id="UP000230543"/>
    </source>
</evidence>
<organism evidence="1 2">
    <name type="scientific">Candidatus Komeilibacteria bacterium CG10_big_fil_rev_8_21_14_0_10_41_13</name>
    <dbReference type="NCBI Taxonomy" id="1974476"/>
    <lineage>
        <taxon>Bacteria</taxon>
        <taxon>Candidatus Komeiliibacteriota</taxon>
    </lineage>
</organism>
<dbReference type="Proteomes" id="UP000230543">
    <property type="component" value="Unassembled WGS sequence"/>
</dbReference>
<evidence type="ECO:0000313" key="1">
    <source>
        <dbReference type="EMBL" id="PIT90162.1"/>
    </source>
</evidence>